<protein>
    <submittedName>
        <fullName evidence="1">Uncharacterized protein</fullName>
    </submittedName>
</protein>
<dbReference type="EMBL" id="QTSX02006688">
    <property type="protein sequence ID" value="KAJ9052372.1"/>
    <property type="molecule type" value="Genomic_DNA"/>
</dbReference>
<comment type="caution">
    <text evidence="1">The sequence shown here is derived from an EMBL/GenBank/DDBJ whole genome shotgun (WGS) entry which is preliminary data.</text>
</comment>
<organism evidence="1 2">
    <name type="scientific">Entomophthora muscae</name>
    <dbReference type="NCBI Taxonomy" id="34485"/>
    <lineage>
        <taxon>Eukaryota</taxon>
        <taxon>Fungi</taxon>
        <taxon>Fungi incertae sedis</taxon>
        <taxon>Zoopagomycota</taxon>
        <taxon>Entomophthoromycotina</taxon>
        <taxon>Entomophthoromycetes</taxon>
        <taxon>Entomophthorales</taxon>
        <taxon>Entomophthoraceae</taxon>
        <taxon>Entomophthora</taxon>
    </lineage>
</organism>
<proteinExistence type="predicted"/>
<evidence type="ECO:0000313" key="1">
    <source>
        <dbReference type="EMBL" id="KAJ9052372.1"/>
    </source>
</evidence>
<gene>
    <name evidence="1" type="ORF">DSO57_1034920</name>
</gene>
<keyword evidence="2" id="KW-1185">Reference proteome</keyword>
<accession>A0ACC2RQL0</accession>
<dbReference type="Proteomes" id="UP001165960">
    <property type="component" value="Unassembled WGS sequence"/>
</dbReference>
<reference evidence="1" key="1">
    <citation type="submission" date="2022-04" db="EMBL/GenBank/DDBJ databases">
        <title>Genome of the entomopathogenic fungus Entomophthora muscae.</title>
        <authorList>
            <person name="Elya C."/>
            <person name="Lovett B.R."/>
            <person name="Lee E."/>
            <person name="Macias A.M."/>
            <person name="Hajek A.E."/>
            <person name="De Bivort B.L."/>
            <person name="Kasson M.T."/>
            <person name="De Fine Licht H.H."/>
            <person name="Stajich J.E."/>
        </authorList>
    </citation>
    <scope>NUCLEOTIDE SEQUENCE</scope>
    <source>
        <strain evidence="1">Berkeley</strain>
    </source>
</reference>
<sequence>MKMKKRQKTAKQSVVEKTLTASCNNPSPTLDPDSVAKEPPDIEDSLMDLDASPECYLPDEEEVNKDLLYQVLAVNTVTRRQAIRTKALPFCEAIETVSIPYADNFHILLVKLLMKVIAFKIGTNTTLSTSLN</sequence>
<evidence type="ECO:0000313" key="2">
    <source>
        <dbReference type="Proteomes" id="UP001165960"/>
    </source>
</evidence>
<name>A0ACC2RQL0_9FUNG</name>